<dbReference type="Pfam" id="PF11351">
    <property type="entry name" value="GTA_holin_3TM"/>
    <property type="match status" value="1"/>
</dbReference>
<keyword evidence="2" id="KW-0472">Membrane</keyword>
<evidence type="ECO:0000256" key="2">
    <source>
        <dbReference type="SAM" id="Phobius"/>
    </source>
</evidence>
<protein>
    <submittedName>
        <fullName evidence="3">Holin of 3TMs, for gene-transfer release</fullName>
    </submittedName>
</protein>
<dbReference type="Proteomes" id="UP000050413">
    <property type="component" value="Unassembled WGS sequence"/>
</dbReference>
<dbReference type="STRING" id="1666912.Ga0058931_1146"/>
<proteinExistence type="predicted"/>
<keyword evidence="6" id="KW-1185">Reference proteome</keyword>
<dbReference type="OrthoDB" id="7355053at2"/>
<name>A0A0P7W135_9RHOB</name>
<comment type="caution">
    <text evidence="4">The sequence shown here is derived from an EMBL/GenBank/DDBJ whole genome shotgun (WGS) entry which is preliminary data.</text>
</comment>
<feature type="transmembrane region" description="Helical" evidence="2">
    <location>
        <begin position="74"/>
        <end position="92"/>
    </location>
</feature>
<organism evidence="4 5">
    <name type="scientific">Roseibaca calidilacus</name>
    <dbReference type="NCBI Taxonomy" id="1666912"/>
    <lineage>
        <taxon>Bacteria</taxon>
        <taxon>Pseudomonadati</taxon>
        <taxon>Pseudomonadota</taxon>
        <taxon>Alphaproteobacteria</taxon>
        <taxon>Rhodobacterales</taxon>
        <taxon>Paracoccaceae</taxon>
        <taxon>Roseinatronobacter</taxon>
    </lineage>
</organism>
<dbReference type="EMBL" id="LJSG01000008">
    <property type="protein sequence ID" value="KPP93556.1"/>
    <property type="molecule type" value="Genomic_DNA"/>
</dbReference>
<dbReference type="AlphaFoldDB" id="A0A0P7W135"/>
<reference evidence="3 6" key="2">
    <citation type="submission" date="2016-01" db="EMBL/GenBank/DDBJ databases">
        <authorList>
            <person name="Varghese N."/>
        </authorList>
    </citation>
    <scope>NUCLEOTIDE SEQUENCE [LARGE SCALE GENOMIC DNA]</scope>
    <source>
        <strain evidence="3 6">HL-91</strain>
    </source>
</reference>
<evidence type="ECO:0000313" key="4">
    <source>
        <dbReference type="EMBL" id="KPP93556.1"/>
    </source>
</evidence>
<feature type="region of interest" description="Disordered" evidence="1">
    <location>
        <begin position="137"/>
        <end position="164"/>
    </location>
</feature>
<dbReference type="EMBL" id="FBYC01000004">
    <property type="protein sequence ID" value="CUX80456.1"/>
    <property type="molecule type" value="Genomic_DNA"/>
</dbReference>
<keyword evidence="2" id="KW-0812">Transmembrane</keyword>
<evidence type="ECO:0000256" key="1">
    <source>
        <dbReference type="SAM" id="MobiDB-lite"/>
    </source>
</evidence>
<gene>
    <name evidence="3" type="ORF">Ga0058931_1146</name>
    <name evidence="4" type="ORF">HLUCCA05_11315</name>
</gene>
<reference evidence="4 5" key="1">
    <citation type="submission" date="2015-09" db="EMBL/GenBank/DDBJ databases">
        <title>Identification and resolution of microdiversity through metagenomic sequencing of parallel consortia.</title>
        <authorList>
            <person name="Nelson W.C."/>
            <person name="Romine M.F."/>
            <person name="Lindemann S.R."/>
        </authorList>
    </citation>
    <scope>NUCLEOTIDE SEQUENCE [LARGE SCALE GENOMIC DNA]</scope>
    <source>
        <strain evidence="4">HL-91</strain>
    </source>
</reference>
<keyword evidence="2" id="KW-1133">Transmembrane helix</keyword>
<dbReference type="Proteomes" id="UP000182045">
    <property type="component" value="Unassembled WGS sequence"/>
</dbReference>
<accession>A0A0P7W135</accession>
<evidence type="ECO:0000313" key="5">
    <source>
        <dbReference type="Proteomes" id="UP000050413"/>
    </source>
</evidence>
<dbReference type="InterPro" id="IPR021497">
    <property type="entry name" value="GTA_holin_3TM"/>
</dbReference>
<sequence length="164" mass="17871">MIRSLFGALFGSAGGARALSDGVTKVAEVFRPNATRAMELDHDAYTAAHASHLAEFQYARRGRFDTFVNGLNRLPRPMLAIGTLALFVYAMADPDGFARRMQALALVPEPLWWLLGAVVAFYFGAREAHHARLGKFTPPPLPRKLPDTAPGNPALADWKAAQDP</sequence>
<feature type="transmembrane region" description="Helical" evidence="2">
    <location>
        <begin position="104"/>
        <end position="125"/>
    </location>
</feature>
<evidence type="ECO:0000313" key="3">
    <source>
        <dbReference type="EMBL" id="CUX80456.1"/>
    </source>
</evidence>
<dbReference type="PATRIC" id="fig|1666912.4.peg.2449"/>
<evidence type="ECO:0000313" key="6">
    <source>
        <dbReference type="Proteomes" id="UP000182045"/>
    </source>
</evidence>